<evidence type="ECO:0000313" key="11">
    <source>
        <dbReference type="Proteomes" id="UP001225378"/>
    </source>
</evidence>
<proteinExistence type="predicted"/>
<reference evidence="10 11" key="1">
    <citation type="journal article" date="2024" name="Microbiology">
        <title>Methylomarinum rosea sp. nov., a novel halophilic methanotrophic bacterium from the hypersaline Lake Elton.</title>
        <authorList>
            <person name="Suleimanov R.Z."/>
            <person name="Oshkin I.Y."/>
            <person name="Danilova O.V."/>
            <person name="Suzina N.E."/>
            <person name="Dedysh S.N."/>
        </authorList>
    </citation>
    <scope>NUCLEOTIDE SEQUENCE [LARGE SCALE GENOMIC DNA]</scope>
    <source>
        <strain evidence="10 11">Ch1-1</strain>
    </source>
</reference>
<dbReference type="GO" id="GO:0015528">
    <property type="term" value="F:lactose:proton symporter activity"/>
    <property type="evidence" value="ECO:0007669"/>
    <property type="project" value="TreeGrafter"/>
</dbReference>
<dbReference type="CDD" id="cd17335">
    <property type="entry name" value="MFS_MFSD6"/>
    <property type="match status" value="1"/>
</dbReference>
<evidence type="ECO:0000256" key="2">
    <source>
        <dbReference type="ARBA" id="ARBA00022448"/>
    </source>
</evidence>
<dbReference type="SUPFAM" id="SSF103473">
    <property type="entry name" value="MFS general substrate transporter"/>
    <property type="match status" value="1"/>
</dbReference>
<evidence type="ECO:0000256" key="6">
    <source>
        <dbReference type="ARBA" id="ARBA00022989"/>
    </source>
</evidence>
<sequence length="396" mass="44819">MTSPIKQHESVCMTLPYWRLSAFYFCYFATLGGFLPYWSLYLKNTGFSALEIGELSALMVATKIIAPNLWGWIADHTGKSLRVIRIASFFGALFFSGFLFAEGYLHYAVITVCFSFFWNAALPQFEAATLFHLKQESHRYSQIRLWGSVGFIASVLGIGSLLELFDIAYLPWLIIVLLSLIWLVAMITPEARASHSQQDGLGLWHILMKPEVLAFFVVYMLLQLAHGPYYVFYSIYLNQYAYSATMIGLLWALGVCAEIILFIFMKRLLSKISLRTILLFSIFLSIVRWWMIAHFPESLMLMVAAQLLHAATFGSSHVAAIHLVHHYFGSRHQGKGQALYSSMSFGLGGMLGSLYSGYLWDSFGATFVYSMAAASCCLAFLIAFFWVGREKQTLMR</sequence>
<keyword evidence="3" id="KW-1003">Cell membrane</keyword>
<dbReference type="GO" id="GO:0030395">
    <property type="term" value="F:lactose binding"/>
    <property type="evidence" value="ECO:0007669"/>
    <property type="project" value="TreeGrafter"/>
</dbReference>
<feature type="transmembrane region" description="Helical" evidence="8">
    <location>
        <begin position="83"/>
        <end position="101"/>
    </location>
</feature>
<evidence type="ECO:0000256" key="5">
    <source>
        <dbReference type="ARBA" id="ARBA00022692"/>
    </source>
</evidence>
<dbReference type="InterPro" id="IPR024989">
    <property type="entry name" value="MFS_assoc_dom"/>
</dbReference>
<dbReference type="KEGG" id="mech:Q9L42_013140"/>
<keyword evidence="6 8" id="KW-1133">Transmembrane helix</keyword>
<evidence type="ECO:0000256" key="1">
    <source>
        <dbReference type="ARBA" id="ARBA00004429"/>
    </source>
</evidence>
<evidence type="ECO:0000256" key="3">
    <source>
        <dbReference type="ARBA" id="ARBA00022475"/>
    </source>
</evidence>
<protein>
    <submittedName>
        <fullName evidence="10">MFS transporter</fullName>
    </submittedName>
</protein>
<feature type="transmembrane region" description="Helical" evidence="8">
    <location>
        <begin position="168"/>
        <end position="189"/>
    </location>
</feature>
<evidence type="ECO:0000256" key="7">
    <source>
        <dbReference type="ARBA" id="ARBA00023136"/>
    </source>
</evidence>
<dbReference type="EMBL" id="CP157743">
    <property type="protein sequence ID" value="XBS19311.1"/>
    <property type="molecule type" value="Genomic_DNA"/>
</dbReference>
<dbReference type="InterPro" id="IPR020846">
    <property type="entry name" value="MFS_dom"/>
</dbReference>
<feature type="transmembrane region" description="Helical" evidence="8">
    <location>
        <begin position="107"/>
        <end position="131"/>
    </location>
</feature>
<dbReference type="AlphaFoldDB" id="A0AAU7NRS5"/>
<feature type="domain" description="Major facilitator superfamily (MFS) profile" evidence="9">
    <location>
        <begin position="152"/>
        <end position="396"/>
    </location>
</feature>
<evidence type="ECO:0000256" key="8">
    <source>
        <dbReference type="SAM" id="Phobius"/>
    </source>
</evidence>
<dbReference type="GO" id="GO:0005886">
    <property type="term" value="C:plasma membrane"/>
    <property type="evidence" value="ECO:0007669"/>
    <property type="project" value="UniProtKB-SubCell"/>
</dbReference>
<comment type="subcellular location">
    <subcellularLocation>
        <location evidence="1">Cell inner membrane</location>
        <topology evidence="1">Multi-pass membrane protein</topology>
    </subcellularLocation>
</comment>
<gene>
    <name evidence="10" type="ORF">Q9L42_013140</name>
</gene>
<dbReference type="PROSITE" id="PS50850">
    <property type="entry name" value="MFS"/>
    <property type="match status" value="1"/>
</dbReference>
<dbReference type="Pfam" id="PF12832">
    <property type="entry name" value="MFS_1_like"/>
    <property type="match status" value="1"/>
</dbReference>
<dbReference type="PIRSF" id="PIRSF004925">
    <property type="entry name" value="HcaT"/>
    <property type="match status" value="1"/>
</dbReference>
<accession>A0AAU7NRS5</accession>
<evidence type="ECO:0000313" key="10">
    <source>
        <dbReference type="EMBL" id="XBS19311.1"/>
    </source>
</evidence>
<feature type="transmembrane region" description="Helical" evidence="8">
    <location>
        <begin position="242"/>
        <end position="264"/>
    </location>
</feature>
<feature type="transmembrane region" description="Helical" evidence="8">
    <location>
        <begin position="307"/>
        <end position="328"/>
    </location>
</feature>
<feature type="transmembrane region" description="Helical" evidence="8">
    <location>
        <begin position="340"/>
        <end position="360"/>
    </location>
</feature>
<dbReference type="Gene3D" id="1.20.1250.20">
    <property type="entry name" value="MFS general substrate transporter like domains"/>
    <property type="match status" value="2"/>
</dbReference>
<dbReference type="Proteomes" id="UP001225378">
    <property type="component" value="Chromosome"/>
</dbReference>
<dbReference type="InterPro" id="IPR036259">
    <property type="entry name" value="MFS_trans_sf"/>
</dbReference>
<dbReference type="NCBIfam" id="NF037955">
    <property type="entry name" value="mfs"/>
    <property type="match status" value="1"/>
</dbReference>
<keyword evidence="11" id="KW-1185">Reference proteome</keyword>
<dbReference type="RefSeq" id="WP_349431215.1">
    <property type="nucleotide sequence ID" value="NZ_CP157743.1"/>
</dbReference>
<dbReference type="InterPro" id="IPR026032">
    <property type="entry name" value="HcaT-like"/>
</dbReference>
<feature type="transmembrane region" description="Helical" evidence="8">
    <location>
        <begin position="276"/>
        <end position="295"/>
    </location>
</feature>
<feature type="transmembrane region" description="Helical" evidence="8">
    <location>
        <begin position="21"/>
        <end position="40"/>
    </location>
</feature>
<keyword evidence="7 8" id="KW-0472">Membrane</keyword>
<feature type="transmembrane region" description="Helical" evidence="8">
    <location>
        <begin position="366"/>
        <end position="387"/>
    </location>
</feature>
<keyword evidence="4" id="KW-0997">Cell inner membrane</keyword>
<keyword evidence="2" id="KW-0813">Transport</keyword>
<evidence type="ECO:0000259" key="9">
    <source>
        <dbReference type="PROSITE" id="PS50850"/>
    </source>
</evidence>
<feature type="transmembrane region" description="Helical" evidence="8">
    <location>
        <begin position="143"/>
        <end position="162"/>
    </location>
</feature>
<dbReference type="PANTHER" id="PTHR23522">
    <property type="entry name" value="BLL5896 PROTEIN"/>
    <property type="match status" value="1"/>
</dbReference>
<name>A0AAU7NRS5_9GAMM</name>
<feature type="transmembrane region" description="Helical" evidence="8">
    <location>
        <begin position="201"/>
        <end position="222"/>
    </location>
</feature>
<feature type="transmembrane region" description="Helical" evidence="8">
    <location>
        <begin position="52"/>
        <end position="71"/>
    </location>
</feature>
<dbReference type="PANTHER" id="PTHR23522:SF10">
    <property type="entry name" value="3-PHENYLPROPIONIC ACID TRANSPORTER-RELATED"/>
    <property type="match status" value="1"/>
</dbReference>
<organism evidence="10 11">
    <name type="scientific">Methylomarinum roseum</name>
    <dbReference type="NCBI Taxonomy" id="3067653"/>
    <lineage>
        <taxon>Bacteria</taxon>
        <taxon>Pseudomonadati</taxon>
        <taxon>Pseudomonadota</taxon>
        <taxon>Gammaproteobacteria</taxon>
        <taxon>Methylococcales</taxon>
        <taxon>Methylococcaceae</taxon>
        <taxon>Methylomarinum</taxon>
    </lineage>
</organism>
<keyword evidence="5 8" id="KW-0812">Transmembrane</keyword>
<evidence type="ECO:0000256" key="4">
    <source>
        <dbReference type="ARBA" id="ARBA00022519"/>
    </source>
</evidence>